<name>A0ABR0K2P9_9EURO</name>
<keyword evidence="4" id="KW-0719">Serine esterase</keyword>
<sequence>MSLRPLIVNALSKHTATVIMLHGLGDSGAGWVSLAENWRRRNKFDEVKFIFPNAPSIPITINGGFVMPGWYDITSFSDLNAVHDETGIMKSRTLLTSLVESEISEHKIPSERIIIGGFSQGGAISLFTGLTIKQKLAGIFGLSCYLVLHDRVPEYVKEANKVNQATPFFIAHGDADQVCQYEWGVETARVIEKDLGHKVEFKTYPGLPHSAAMEEIDDLEKWITKCLDAKPTGQGEASAGPSGT</sequence>
<evidence type="ECO:0000256" key="6">
    <source>
        <dbReference type="ARBA" id="ARBA00022832"/>
    </source>
</evidence>
<feature type="domain" description="Phospholipase/carboxylesterase/thioesterase" evidence="10">
    <location>
        <begin position="6"/>
        <end position="226"/>
    </location>
</feature>
<keyword evidence="6" id="KW-0443">Lipid metabolism</keyword>
<evidence type="ECO:0000256" key="3">
    <source>
        <dbReference type="ARBA" id="ARBA00014923"/>
    </source>
</evidence>
<dbReference type="EMBL" id="JAVRRG010000120">
    <property type="protein sequence ID" value="KAK5083361.1"/>
    <property type="molecule type" value="Genomic_DNA"/>
</dbReference>
<dbReference type="Pfam" id="PF02230">
    <property type="entry name" value="Abhydrolase_2"/>
    <property type="match status" value="1"/>
</dbReference>
<keyword evidence="12" id="KW-1185">Reference proteome</keyword>
<dbReference type="InterPro" id="IPR029058">
    <property type="entry name" value="AB_hydrolase_fold"/>
</dbReference>
<evidence type="ECO:0000259" key="10">
    <source>
        <dbReference type="Pfam" id="PF02230"/>
    </source>
</evidence>
<evidence type="ECO:0000256" key="5">
    <source>
        <dbReference type="ARBA" id="ARBA00022801"/>
    </source>
</evidence>
<dbReference type="Proteomes" id="UP001345013">
    <property type="component" value="Unassembled WGS sequence"/>
</dbReference>
<keyword evidence="6" id="KW-0276">Fatty acid metabolism</keyword>
<proteinExistence type="inferred from homology"/>
<evidence type="ECO:0000256" key="1">
    <source>
        <dbReference type="ARBA" id="ARBA00006499"/>
    </source>
</evidence>
<dbReference type="Gene3D" id="3.40.50.1820">
    <property type="entry name" value="alpha/beta hydrolase"/>
    <property type="match status" value="1"/>
</dbReference>
<comment type="similarity">
    <text evidence="1">Belongs to the AB hydrolase superfamily. AB hydrolase 2 family.</text>
</comment>
<dbReference type="InterPro" id="IPR050565">
    <property type="entry name" value="LYPA1-2/EST-like"/>
</dbReference>
<comment type="catalytic activity">
    <reaction evidence="9">
        <text>S-hexadecanoyl-L-cysteinyl-[protein] + H2O = L-cysteinyl-[protein] + hexadecanoate + H(+)</text>
        <dbReference type="Rhea" id="RHEA:19233"/>
        <dbReference type="Rhea" id="RHEA-COMP:10131"/>
        <dbReference type="Rhea" id="RHEA-COMP:11032"/>
        <dbReference type="ChEBI" id="CHEBI:7896"/>
        <dbReference type="ChEBI" id="CHEBI:15377"/>
        <dbReference type="ChEBI" id="CHEBI:15378"/>
        <dbReference type="ChEBI" id="CHEBI:29950"/>
        <dbReference type="ChEBI" id="CHEBI:74151"/>
        <dbReference type="EC" id="3.1.2.22"/>
    </reaction>
</comment>
<dbReference type="PANTHER" id="PTHR10655">
    <property type="entry name" value="LYSOPHOSPHOLIPASE-RELATED"/>
    <property type="match status" value="1"/>
</dbReference>
<keyword evidence="5" id="KW-0378">Hydrolase</keyword>
<evidence type="ECO:0000313" key="12">
    <source>
        <dbReference type="Proteomes" id="UP001345013"/>
    </source>
</evidence>
<comment type="function">
    <text evidence="7">Hydrolyzes fatty acids from S-acylated cysteine residues in proteins with a strong preference for palmitoylated G-alpha proteins over other acyl substrates. Mediates the deacylation of G-alpha proteins such as GPA1 in vivo, but has weak or no activity toward palmitoylated Ras proteins. Has weak lysophospholipase activity in vitro; however such activity may not exist in vivo.</text>
</comment>
<evidence type="ECO:0000256" key="9">
    <source>
        <dbReference type="ARBA" id="ARBA00047337"/>
    </source>
</evidence>
<protein>
    <recommendedName>
        <fullName evidence="3">Acyl-protein thioesterase 1</fullName>
        <ecNumber evidence="2">3.1.2.22</ecNumber>
    </recommendedName>
    <alternativeName>
        <fullName evidence="8">Palmitoyl-protein hydrolase</fullName>
    </alternativeName>
</protein>
<dbReference type="EC" id="3.1.2.22" evidence="2"/>
<gene>
    <name evidence="11" type="ORF">LTR24_007714</name>
</gene>
<dbReference type="PANTHER" id="PTHR10655:SF17">
    <property type="entry name" value="LYSOPHOSPHOLIPASE-LIKE PROTEIN 1"/>
    <property type="match status" value="1"/>
</dbReference>
<evidence type="ECO:0000313" key="11">
    <source>
        <dbReference type="EMBL" id="KAK5083361.1"/>
    </source>
</evidence>
<evidence type="ECO:0000256" key="4">
    <source>
        <dbReference type="ARBA" id="ARBA00022487"/>
    </source>
</evidence>
<comment type="caution">
    <text evidence="11">The sequence shown here is derived from an EMBL/GenBank/DDBJ whole genome shotgun (WGS) entry which is preliminary data.</text>
</comment>
<accession>A0ABR0K2P9</accession>
<evidence type="ECO:0000256" key="2">
    <source>
        <dbReference type="ARBA" id="ARBA00012423"/>
    </source>
</evidence>
<evidence type="ECO:0000256" key="7">
    <source>
        <dbReference type="ARBA" id="ARBA00029392"/>
    </source>
</evidence>
<evidence type="ECO:0000256" key="8">
    <source>
        <dbReference type="ARBA" id="ARBA00031195"/>
    </source>
</evidence>
<dbReference type="SUPFAM" id="SSF53474">
    <property type="entry name" value="alpha/beta-Hydrolases"/>
    <property type="match status" value="1"/>
</dbReference>
<dbReference type="InterPro" id="IPR003140">
    <property type="entry name" value="PLipase/COase/thioEstase"/>
</dbReference>
<organism evidence="11 12">
    <name type="scientific">Lithohypha guttulata</name>
    <dbReference type="NCBI Taxonomy" id="1690604"/>
    <lineage>
        <taxon>Eukaryota</taxon>
        <taxon>Fungi</taxon>
        <taxon>Dikarya</taxon>
        <taxon>Ascomycota</taxon>
        <taxon>Pezizomycotina</taxon>
        <taxon>Eurotiomycetes</taxon>
        <taxon>Chaetothyriomycetidae</taxon>
        <taxon>Chaetothyriales</taxon>
        <taxon>Trichomeriaceae</taxon>
        <taxon>Lithohypha</taxon>
    </lineage>
</organism>
<reference evidence="11 12" key="1">
    <citation type="submission" date="2023-08" db="EMBL/GenBank/DDBJ databases">
        <title>Black Yeasts Isolated from many extreme environments.</title>
        <authorList>
            <person name="Coleine C."/>
            <person name="Stajich J.E."/>
            <person name="Selbmann L."/>
        </authorList>
    </citation>
    <scope>NUCLEOTIDE SEQUENCE [LARGE SCALE GENOMIC DNA]</scope>
    <source>
        <strain evidence="11 12">CCFEE 5885</strain>
    </source>
</reference>